<name>A0A9L0I8F9_EQUAS</name>
<evidence type="ECO:0000256" key="6">
    <source>
        <dbReference type="ARBA" id="ARBA00023136"/>
    </source>
</evidence>
<dbReference type="PANTHER" id="PTHR12226:SF2">
    <property type="entry name" value="MANNOSE-P-DOLICHOL UTILIZATION DEFECT 1 PROTEIN"/>
    <property type="match status" value="1"/>
</dbReference>
<keyword evidence="2" id="KW-0813">Transport</keyword>
<evidence type="ECO:0000256" key="5">
    <source>
        <dbReference type="ARBA" id="ARBA00022989"/>
    </source>
</evidence>
<dbReference type="Proteomes" id="UP000694387">
    <property type="component" value="Chromosome 13"/>
</dbReference>
<dbReference type="AlphaFoldDB" id="A0A9L0I8F9"/>
<comment type="subcellular location">
    <subcellularLocation>
        <location evidence="1">Membrane</location>
        <topology evidence="1">Multi-pass membrane protein</topology>
    </subcellularLocation>
</comment>
<keyword evidence="4" id="KW-0677">Repeat</keyword>
<dbReference type="GO" id="GO:0016020">
    <property type="term" value="C:membrane"/>
    <property type="evidence" value="ECO:0007669"/>
    <property type="project" value="UniProtKB-SubCell"/>
</dbReference>
<keyword evidence="9" id="KW-1185">Reference proteome</keyword>
<organism evidence="8 9">
    <name type="scientific">Equus asinus</name>
    <name type="common">Donkey</name>
    <name type="synonym">Equus africanus asinus</name>
    <dbReference type="NCBI Taxonomy" id="9793"/>
    <lineage>
        <taxon>Eukaryota</taxon>
        <taxon>Metazoa</taxon>
        <taxon>Chordata</taxon>
        <taxon>Craniata</taxon>
        <taxon>Vertebrata</taxon>
        <taxon>Euteleostomi</taxon>
        <taxon>Mammalia</taxon>
        <taxon>Eutheria</taxon>
        <taxon>Laurasiatheria</taxon>
        <taxon>Perissodactyla</taxon>
        <taxon>Equidae</taxon>
        <taxon>Equus</taxon>
    </lineage>
</organism>
<dbReference type="GeneTree" id="ENSGT00940000153916"/>
<dbReference type="FunFam" id="1.20.1280.290:FF:000006">
    <property type="entry name" value="mannose-P-dolichol utilization defect 1 protein"/>
    <property type="match status" value="1"/>
</dbReference>
<dbReference type="Pfam" id="PF04193">
    <property type="entry name" value="PQ-loop"/>
    <property type="match status" value="1"/>
</dbReference>
<accession>A0A9L0I8F9</accession>
<protein>
    <submittedName>
        <fullName evidence="8">Mannose-P-dolichol utilization defect 1</fullName>
    </submittedName>
</protein>
<evidence type="ECO:0000313" key="8">
    <source>
        <dbReference type="Ensembl" id="ENSEASP00005036226.1"/>
    </source>
</evidence>
<dbReference type="Gene3D" id="1.20.1280.290">
    <property type="match status" value="1"/>
</dbReference>
<keyword evidence="5" id="KW-1133">Transmembrane helix</keyword>
<reference evidence="8" key="3">
    <citation type="submission" date="2025-09" db="UniProtKB">
        <authorList>
            <consortium name="Ensembl"/>
        </authorList>
    </citation>
    <scope>IDENTIFICATION</scope>
</reference>
<dbReference type="InterPro" id="IPR006603">
    <property type="entry name" value="PQ-loop_rpt"/>
</dbReference>
<dbReference type="PANTHER" id="PTHR12226">
    <property type="entry name" value="MANNOSE-P-DOLICHOL UTILIZATION DEFECT 1 LEC35 -RELATED"/>
    <property type="match status" value="1"/>
</dbReference>
<gene>
    <name evidence="8" type="primary">MPDU1</name>
</gene>
<keyword evidence="6" id="KW-0472">Membrane</keyword>
<keyword evidence="3" id="KW-0812">Transmembrane</keyword>
<dbReference type="GO" id="GO:0009312">
    <property type="term" value="P:oligosaccharide biosynthetic process"/>
    <property type="evidence" value="ECO:0007669"/>
    <property type="project" value="TreeGrafter"/>
</dbReference>
<reference evidence="8 9" key="1">
    <citation type="journal article" date="2020" name="Nat. Commun.">
        <title>Donkey genomes provide new insights into domestication and selection for coat color.</title>
        <authorList>
            <person name="Wang"/>
            <person name="C."/>
            <person name="Li"/>
            <person name="H."/>
            <person name="Guo"/>
            <person name="Y."/>
            <person name="Huang"/>
            <person name="J."/>
            <person name="Sun"/>
            <person name="Y."/>
            <person name="Min"/>
            <person name="J."/>
            <person name="Wang"/>
            <person name="J."/>
            <person name="Fang"/>
            <person name="X."/>
            <person name="Zhao"/>
            <person name="Z."/>
            <person name="Wang"/>
            <person name="S."/>
            <person name="Zhang"/>
            <person name="Y."/>
            <person name="Liu"/>
            <person name="Q."/>
            <person name="Jiang"/>
            <person name="Q."/>
            <person name="Wang"/>
            <person name="X."/>
            <person name="Guo"/>
            <person name="Y."/>
            <person name="Yang"/>
            <person name="C."/>
            <person name="Wang"/>
            <person name="Y."/>
            <person name="Tian"/>
            <person name="F."/>
            <person name="Zhuang"/>
            <person name="G."/>
            <person name="Fan"/>
            <person name="Y."/>
            <person name="Gao"/>
            <person name="Q."/>
            <person name="Li"/>
            <person name="Y."/>
            <person name="Ju"/>
            <person name="Z."/>
            <person name="Li"/>
            <person name="J."/>
            <person name="Li"/>
            <person name="R."/>
            <person name="Hou"/>
            <person name="M."/>
            <person name="Yang"/>
            <person name="G."/>
            <person name="Liu"/>
            <person name="G."/>
            <person name="Liu"/>
            <person name="W."/>
            <person name="Guo"/>
            <person name="J."/>
            <person name="Pan"/>
            <person name="S."/>
            <person name="Fan"/>
            <person name="G."/>
            <person name="Zhang"/>
            <person name="W."/>
            <person name="Zhang"/>
            <person name="R."/>
            <person name="Yu"/>
            <person name="J."/>
            <person name="Zhang"/>
            <person name="X."/>
            <person name="Yin"/>
            <person name="Q."/>
            <person name="Ji"/>
            <person name="C."/>
            <person name="Jin"/>
            <person name="Y."/>
            <person name="Yue"/>
            <person name="G."/>
            <person name="Liu"/>
            <person name="M."/>
            <person name="Xu"/>
            <person name="J."/>
            <person name="Liu"/>
            <person name="S."/>
            <person name="Jordana"/>
            <person name="J."/>
            <person name="Noce"/>
            <person name="A."/>
            <person name="Amills"/>
            <person name="M."/>
            <person name="Wu"/>
            <person name="D.D."/>
            <person name="Li"/>
            <person name="S."/>
            <person name="Zhou"/>
            <person name="X. and Zhong"/>
            <person name="J."/>
        </authorList>
    </citation>
    <scope>NUCLEOTIDE SEQUENCE [LARGE SCALE GENOMIC DNA]</scope>
</reference>
<evidence type="ECO:0000256" key="1">
    <source>
        <dbReference type="ARBA" id="ARBA00004141"/>
    </source>
</evidence>
<dbReference type="Ensembl" id="ENSEAST00005045340.1">
    <property type="protein sequence ID" value="ENSEASP00005036226.1"/>
    <property type="gene ID" value="ENSEASG00005026250.1"/>
</dbReference>
<evidence type="ECO:0000313" key="9">
    <source>
        <dbReference type="Proteomes" id="UP000694387"/>
    </source>
</evidence>
<sequence length="334" mass="36955">MWSLDETHLKLLKVGWRKKRRNTGRCPAESREERESVPRARMRIVSQWPFGETGGSKLCNMAAEADGALKRLLVPLLLPEKCYDQIFVQWDLLHVPCLKILLSKVLGLSLVAGSLLVKLPQVFKILGAKSAEGLSLQSVMLELVALTGTMVYSITNIFPFSSWGEALFLMLQTITICFLILHYRGQTVKGAGDLPKSRLSWEPCWELSCSRQSPTTATGTQASSQLSQSFCSLGAPWPESSPPFRKLEILSWLEPLLSLPSSTASLLPSSSSTGMQRLPTRKRSRAELATRVHSMFLFIHPTSGSSHLNQCAGVTFNHPPFFCQLQPLGSGFVP</sequence>
<dbReference type="SMART" id="SM00679">
    <property type="entry name" value="CTNS"/>
    <property type="match status" value="1"/>
</dbReference>
<evidence type="ECO:0000256" key="7">
    <source>
        <dbReference type="ARBA" id="ARBA00038475"/>
    </source>
</evidence>
<evidence type="ECO:0000256" key="4">
    <source>
        <dbReference type="ARBA" id="ARBA00022737"/>
    </source>
</evidence>
<evidence type="ECO:0000256" key="3">
    <source>
        <dbReference type="ARBA" id="ARBA00022692"/>
    </source>
</evidence>
<reference evidence="8" key="2">
    <citation type="submission" date="2025-08" db="UniProtKB">
        <authorList>
            <consortium name="Ensembl"/>
        </authorList>
    </citation>
    <scope>IDENTIFICATION</scope>
</reference>
<comment type="similarity">
    <text evidence="7">Belongs to the MPDU1 (TC 2.A.43.3) family.</text>
</comment>
<dbReference type="InterPro" id="IPR016817">
    <property type="entry name" value="MannP-dilichol_defect-1"/>
</dbReference>
<evidence type="ECO:0000256" key="2">
    <source>
        <dbReference type="ARBA" id="ARBA00022448"/>
    </source>
</evidence>
<proteinExistence type="inferred from homology"/>